<comment type="caution">
    <text evidence="1">The sequence shown here is derived from an EMBL/GenBank/DDBJ whole genome shotgun (WGS) entry which is preliminary data.</text>
</comment>
<dbReference type="EMBL" id="JAMFMB010000013">
    <property type="protein sequence ID" value="MCL6284170.1"/>
    <property type="molecule type" value="Genomic_DNA"/>
</dbReference>
<dbReference type="Gene3D" id="3.60.21.10">
    <property type="match status" value="1"/>
</dbReference>
<keyword evidence="2" id="KW-1185">Reference proteome</keyword>
<gene>
    <name evidence="1" type="ORF">M3P21_11600</name>
</gene>
<sequence>MSDIRYICLSDMHFGADNSILTRLTSTDGAVDSNHPSDLLVQLVGCLRHLINSNHDAALPTLILNGDILDLAFSTKTVSAMAFQQFLELAMPEDPDGRLFSTRMIYLPGNHDHNLWQTCRERRFADQLATSDWRDRAPPVPHTTPLLNPDPLPNFLLEAIGRRLPWLSDFSVETVYPNLAFATDDKLVIYTHGHFIEDVYLLASSFADSLFPDTKPPVTMEQWEAQNFAWIDFVWSVVGRSGRIGPDEEVVYNLGNSPAELGALAGAAVRRLLEAKAGPVGKSLGVGAGELVSDVVGKAFERGAPQHLLNDGGAGLRRFMQVPVQGQIRAGYSDRPVPNDIAVVFGHTHKPFEKVMEISDFPTPRFTAVNSGGWVVDSPAPQPLIGGAAVLMDADLNLASLRMYNEADAPGDYRVALHKAGPAEADNPLFDRLSPLVTADQWPWAQFSEVACLAVKTHNDRLKAFLAQHAPPGSGSKAASTVAAER</sequence>
<organism evidence="1 2">
    <name type="scientific">Ruegeria spongiae</name>
    <dbReference type="NCBI Taxonomy" id="2942209"/>
    <lineage>
        <taxon>Bacteria</taxon>
        <taxon>Pseudomonadati</taxon>
        <taxon>Pseudomonadota</taxon>
        <taxon>Alphaproteobacteria</taxon>
        <taxon>Rhodobacterales</taxon>
        <taxon>Roseobacteraceae</taxon>
        <taxon>Ruegeria</taxon>
    </lineage>
</organism>
<dbReference type="RefSeq" id="WP_249710156.1">
    <property type="nucleotide sequence ID" value="NZ_JAMFMB010000013.1"/>
</dbReference>
<dbReference type="SUPFAM" id="SSF56300">
    <property type="entry name" value="Metallo-dependent phosphatases"/>
    <property type="match status" value="1"/>
</dbReference>
<proteinExistence type="predicted"/>
<reference evidence="1" key="1">
    <citation type="submission" date="2022-05" db="EMBL/GenBank/DDBJ databases">
        <authorList>
            <person name="Park J.-S."/>
        </authorList>
    </citation>
    <scope>NUCLEOTIDE SEQUENCE</scope>
    <source>
        <strain evidence="1">2012CJ41-6</strain>
    </source>
</reference>
<evidence type="ECO:0000313" key="2">
    <source>
        <dbReference type="Proteomes" id="UP001203880"/>
    </source>
</evidence>
<name>A0ABT0Q2R8_9RHOB</name>
<evidence type="ECO:0000313" key="1">
    <source>
        <dbReference type="EMBL" id="MCL6284170.1"/>
    </source>
</evidence>
<protein>
    <recommendedName>
        <fullName evidence="3">Calcineurin-like phosphoesterase domain-containing protein</fullName>
    </recommendedName>
</protein>
<dbReference type="Proteomes" id="UP001203880">
    <property type="component" value="Unassembled WGS sequence"/>
</dbReference>
<accession>A0ABT0Q2R8</accession>
<dbReference type="InterPro" id="IPR029052">
    <property type="entry name" value="Metallo-depent_PP-like"/>
</dbReference>
<evidence type="ECO:0008006" key="3">
    <source>
        <dbReference type="Google" id="ProtNLM"/>
    </source>
</evidence>